<evidence type="ECO:0000313" key="3">
    <source>
        <dbReference type="WBParaSite" id="HCON_00027920-00001"/>
    </source>
</evidence>
<dbReference type="Proteomes" id="UP000025227">
    <property type="component" value="Unplaced"/>
</dbReference>
<dbReference type="AlphaFoldDB" id="A0A7I4XYI6"/>
<dbReference type="OMA" id="LANQFWY"/>
<evidence type="ECO:0000313" key="2">
    <source>
        <dbReference type="Proteomes" id="UP000025227"/>
    </source>
</evidence>
<keyword evidence="2" id="KW-1185">Reference proteome</keyword>
<accession>A0A7I4XYI6</accession>
<name>A0A7I4XYI6_HAECO</name>
<protein>
    <submittedName>
        <fullName evidence="3">Uncharacterized protein</fullName>
    </submittedName>
</protein>
<feature type="compositionally biased region" description="Polar residues" evidence="1">
    <location>
        <begin position="1"/>
        <end position="18"/>
    </location>
</feature>
<dbReference type="PANTHER" id="PTHR31389">
    <property type="entry name" value="LD39211P"/>
    <property type="match status" value="1"/>
</dbReference>
<dbReference type="PANTHER" id="PTHR31389:SF4">
    <property type="entry name" value="LD39211P"/>
    <property type="match status" value="1"/>
</dbReference>
<dbReference type="Pfam" id="PF07801">
    <property type="entry name" value="DUF1647"/>
    <property type="match status" value="1"/>
</dbReference>
<dbReference type="InterPro" id="IPR012444">
    <property type="entry name" value="DUF1647"/>
</dbReference>
<evidence type="ECO:0000256" key="1">
    <source>
        <dbReference type="SAM" id="MobiDB-lite"/>
    </source>
</evidence>
<feature type="compositionally biased region" description="Polar residues" evidence="1">
    <location>
        <begin position="26"/>
        <end position="35"/>
    </location>
</feature>
<dbReference type="WBParaSite" id="HCON_00027920-00001">
    <property type="protein sequence ID" value="HCON_00027920-00001"/>
    <property type="gene ID" value="HCON_00027920"/>
</dbReference>
<feature type="region of interest" description="Disordered" evidence="1">
    <location>
        <begin position="1"/>
        <end position="35"/>
    </location>
</feature>
<dbReference type="OrthoDB" id="10053392at2759"/>
<organism evidence="2 3">
    <name type="scientific">Haemonchus contortus</name>
    <name type="common">Barber pole worm</name>
    <dbReference type="NCBI Taxonomy" id="6289"/>
    <lineage>
        <taxon>Eukaryota</taxon>
        <taxon>Metazoa</taxon>
        <taxon>Ecdysozoa</taxon>
        <taxon>Nematoda</taxon>
        <taxon>Chromadorea</taxon>
        <taxon>Rhabditida</taxon>
        <taxon>Rhabditina</taxon>
        <taxon>Rhabditomorpha</taxon>
        <taxon>Strongyloidea</taxon>
        <taxon>Trichostrongylidae</taxon>
        <taxon>Haemonchus</taxon>
    </lineage>
</organism>
<proteinExistence type="predicted"/>
<sequence>MKPSNWSTGGRNRSTTALERQEAVTKESTTTNITGTDSAHLSATVFGQPSHPPILSECLCTDTYGTAHDFCYHLPENESIHGRRFSCDFMATIDRLGLLNTSDIPFAVVNFSNPVFVTAFSLNHQHEAINLMESIAKYFPKQRVIAYDLGGVQIDFSKKYNFVETRLFNFSLYPDYVKDLRHYRWKPIIIAETLAEFGAIWYMDSSVVFKKSDLDHVYQLVKCRNEVVERPPLESVAERDRREKETRHESGWDIQQWKRNLAECRKAAYLMHGYSGHGIYPATSPEIYKFIPTNFTEIKKPKAKMYEAGFVFAVRTKDTIEKIVKWYVLCALEKDCMAGNHKEHLFCSLGLDRFASPPKCHRYDQSVVNLLAANAFWYDRHYYVSEIVDFFNIVRG</sequence>
<reference evidence="3" key="1">
    <citation type="submission" date="2020-12" db="UniProtKB">
        <authorList>
            <consortium name="WormBaseParasite"/>
        </authorList>
    </citation>
    <scope>IDENTIFICATION</scope>
    <source>
        <strain evidence="3">MHco3</strain>
    </source>
</reference>